<evidence type="ECO:0000313" key="1">
    <source>
        <dbReference type="EMBL" id="MDT7043238.1"/>
    </source>
</evidence>
<dbReference type="RefSeq" id="WP_313833766.1">
    <property type="nucleotide sequence ID" value="NZ_JAQOUE010000001.1"/>
</dbReference>
<dbReference type="EMBL" id="JAQOUE010000001">
    <property type="protein sequence ID" value="MDT7043238.1"/>
    <property type="molecule type" value="Genomic_DNA"/>
</dbReference>
<organism evidence="1 2">
    <name type="scientific">Candidatus Nitronereus thalassa</name>
    <dbReference type="NCBI Taxonomy" id="3020898"/>
    <lineage>
        <taxon>Bacteria</taxon>
        <taxon>Pseudomonadati</taxon>
        <taxon>Nitrospirota</taxon>
        <taxon>Nitrospiria</taxon>
        <taxon>Nitrospirales</taxon>
        <taxon>Nitrospiraceae</taxon>
        <taxon>Candidatus Nitronereus</taxon>
    </lineage>
</organism>
<proteinExistence type="predicted"/>
<evidence type="ECO:0000313" key="2">
    <source>
        <dbReference type="Proteomes" id="UP001250932"/>
    </source>
</evidence>
<gene>
    <name evidence="1" type="ORF">PPG34_12830</name>
</gene>
<accession>A0ABU3KAA8</accession>
<sequence>MVGDHIERKFRRVNLWVPSRDVGTDLLVTDSGNEKAISLQVKFSRDFLATHMPSIFQKPLRACGWWSLNLDKIAKSKADYWVFVLVGFERRSTNFVIIKPSELLIRLKAIHKKRKSIQSYLWVTEKNRCWESRGLKRQEQLAIAQGQYSNGERDFSAYLNNWGPIQALNGK</sequence>
<protein>
    <recommendedName>
        <fullName evidence="3">Endonuclease</fullName>
    </recommendedName>
</protein>
<comment type="caution">
    <text evidence="1">The sequence shown here is derived from an EMBL/GenBank/DDBJ whole genome shotgun (WGS) entry which is preliminary data.</text>
</comment>
<evidence type="ECO:0008006" key="3">
    <source>
        <dbReference type="Google" id="ProtNLM"/>
    </source>
</evidence>
<keyword evidence="2" id="KW-1185">Reference proteome</keyword>
<reference evidence="1 2" key="1">
    <citation type="journal article" date="2023" name="ISME J.">
        <title>Cultivation and genomic characterization of novel and ubiquitous marine nitrite-oxidizing bacteria from the Nitrospirales.</title>
        <authorList>
            <person name="Mueller A.J."/>
            <person name="Daebeler A."/>
            <person name="Herbold C.W."/>
            <person name="Kirkegaard R.H."/>
            <person name="Daims H."/>
        </authorList>
    </citation>
    <scope>NUCLEOTIDE SEQUENCE [LARGE SCALE GENOMIC DNA]</scope>
    <source>
        <strain evidence="1 2">EB</strain>
    </source>
</reference>
<dbReference type="Proteomes" id="UP001250932">
    <property type="component" value="Unassembled WGS sequence"/>
</dbReference>
<name>A0ABU3KAA8_9BACT</name>